<dbReference type="FunFam" id="4.10.280.10:FF:000004">
    <property type="entry name" value="Basic helix-loop-helix transcription factor"/>
    <property type="match status" value="1"/>
</dbReference>
<feature type="compositionally biased region" description="Basic and acidic residues" evidence="5">
    <location>
        <begin position="338"/>
        <end position="352"/>
    </location>
</feature>
<dbReference type="InParanoid" id="A0A1Q3AW87"/>
<dbReference type="GO" id="GO:0010017">
    <property type="term" value="P:red or far-red light signaling pathway"/>
    <property type="evidence" value="ECO:0007669"/>
    <property type="project" value="UniProtKB-ARBA"/>
</dbReference>
<organism evidence="7 8">
    <name type="scientific">Cephalotus follicularis</name>
    <name type="common">Albany pitcher plant</name>
    <dbReference type="NCBI Taxonomy" id="3775"/>
    <lineage>
        <taxon>Eukaryota</taxon>
        <taxon>Viridiplantae</taxon>
        <taxon>Streptophyta</taxon>
        <taxon>Embryophyta</taxon>
        <taxon>Tracheophyta</taxon>
        <taxon>Spermatophyta</taxon>
        <taxon>Magnoliopsida</taxon>
        <taxon>eudicotyledons</taxon>
        <taxon>Gunneridae</taxon>
        <taxon>Pentapetalae</taxon>
        <taxon>rosids</taxon>
        <taxon>fabids</taxon>
        <taxon>Oxalidales</taxon>
        <taxon>Cephalotaceae</taxon>
        <taxon>Cephalotus</taxon>
    </lineage>
</organism>
<dbReference type="CDD" id="cd11445">
    <property type="entry name" value="bHLH_AtPIF_like"/>
    <property type="match status" value="1"/>
</dbReference>
<comment type="subcellular location">
    <subcellularLocation>
        <location evidence="1">Nucleus</location>
    </subcellularLocation>
</comment>
<dbReference type="GO" id="GO:0046983">
    <property type="term" value="F:protein dimerization activity"/>
    <property type="evidence" value="ECO:0007669"/>
    <property type="project" value="InterPro"/>
</dbReference>
<evidence type="ECO:0000256" key="1">
    <source>
        <dbReference type="ARBA" id="ARBA00004123"/>
    </source>
</evidence>
<comment type="caution">
    <text evidence="7">The sequence shown here is derived from an EMBL/GenBank/DDBJ whole genome shotgun (WGS) entry which is preliminary data.</text>
</comment>
<dbReference type="Gene3D" id="4.10.280.10">
    <property type="entry name" value="Helix-loop-helix DNA-binding domain"/>
    <property type="match status" value="1"/>
</dbReference>
<sequence length="534" mass="58890">MNHRTPEWNIEADPPVINHKKPMGSNNELVELLWRNGPQVHKHRRPSIDHNESKQVNKHDQLTLKGSGSCGNSSHFIQDDETVSWIQYPLYPLEDLFDKEFCSNFFSEPPLFDPMDTDKPTRQLNEERVVKLGACANSEPPNIDNSVVPQFSGDTMPRFQYPDHSTQQNTSCGESEKVDNFAQSPSTLKSNLGCCKGQIGGTGSANLTQGEATECSGMTVGSSHCGSNQLLNDLDFSRVSSNGIGDTVFSTGPSKEDSQKISQCERGKTDTLDPTITSSSGGSGSSFDRTCKQSTGVNSQKRKSRDAEESEGQSEAAEFESAPANKPAQRSGSSRRTRAAEVHNLSERRRRDRINEKMKALQELIPHCNKTDKASMLDEAIEYLKSLQLQLQVMWIGSGMAPMMFPGLQNYMSRIGMGMGLPPLPSIHNPINLSRISLVDQSISMAPAQNGAVMCPTPMLNPFNYQNQMQNPHFFDQYARYMGFQHMQPPSQPVNMYRFGSQTMQQMIPPPMNTNGHFGGAATTSGAPPSGKTV</sequence>
<name>A0A1Q3AW87_CEPFO</name>
<feature type="region of interest" description="Disordered" evidence="5">
    <location>
        <begin position="515"/>
        <end position="534"/>
    </location>
</feature>
<feature type="domain" description="BHLH" evidence="6">
    <location>
        <begin position="338"/>
        <end position="387"/>
    </location>
</feature>
<dbReference type="Proteomes" id="UP000187406">
    <property type="component" value="Unassembled WGS sequence"/>
</dbReference>
<dbReference type="SMART" id="SM00353">
    <property type="entry name" value="HLH"/>
    <property type="match status" value="1"/>
</dbReference>
<dbReference type="GO" id="GO:0003700">
    <property type="term" value="F:DNA-binding transcription factor activity"/>
    <property type="evidence" value="ECO:0007669"/>
    <property type="project" value="InterPro"/>
</dbReference>
<evidence type="ECO:0000256" key="5">
    <source>
        <dbReference type="SAM" id="MobiDB-lite"/>
    </source>
</evidence>
<accession>A0A1Q3AW87</accession>
<evidence type="ECO:0000256" key="4">
    <source>
        <dbReference type="ARBA" id="ARBA00023242"/>
    </source>
</evidence>
<dbReference type="STRING" id="3775.A0A1Q3AW87"/>
<feature type="region of interest" description="Disordered" evidence="5">
    <location>
        <begin position="247"/>
        <end position="352"/>
    </location>
</feature>
<evidence type="ECO:0000259" key="6">
    <source>
        <dbReference type="PROSITE" id="PS50888"/>
    </source>
</evidence>
<evidence type="ECO:0000256" key="3">
    <source>
        <dbReference type="ARBA" id="ARBA00023163"/>
    </source>
</evidence>
<dbReference type="InterPro" id="IPR036638">
    <property type="entry name" value="HLH_DNA-bd_sf"/>
</dbReference>
<reference evidence="8" key="1">
    <citation type="submission" date="2016-04" db="EMBL/GenBank/DDBJ databases">
        <title>Cephalotus genome sequencing.</title>
        <authorList>
            <person name="Fukushima K."/>
            <person name="Hasebe M."/>
            <person name="Fang X."/>
        </authorList>
    </citation>
    <scope>NUCLEOTIDE SEQUENCE [LARGE SCALE GENOMIC DNA]</scope>
    <source>
        <strain evidence="8">cv. St1</strain>
    </source>
</reference>
<protein>
    <submittedName>
        <fullName evidence="7">HLH domain-containing protein</fullName>
    </submittedName>
</protein>
<feature type="compositionally biased region" description="Polar residues" evidence="5">
    <location>
        <begin position="522"/>
        <end position="534"/>
    </location>
</feature>
<dbReference type="GO" id="GO:0005634">
    <property type="term" value="C:nucleus"/>
    <property type="evidence" value="ECO:0007669"/>
    <property type="project" value="UniProtKB-SubCell"/>
</dbReference>
<feature type="region of interest" description="Disordered" evidence="5">
    <location>
        <begin position="1"/>
        <end position="22"/>
    </location>
</feature>
<dbReference type="EMBL" id="BDDD01000133">
    <property type="protein sequence ID" value="GAV59998.1"/>
    <property type="molecule type" value="Genomic_DNA"/>
</dbReference>
<dbReference type="PANTHER" id="PTHR46807:SF7">
    <property type="entry name" value="BHLH DOMAIN-CONTAINING PROTEIN"/>
    <property type="match status" value="1"/>
</dbReference>
<dbReference type="InterPro" id="IPR011598">
    <property type="entry name" value="bHLH_dom"/>
</dbReference>
<keyword evidence="3" id="KW-0804">Transcription</keyword>
<dbReference type="PROSITE" id="PS50888">
    <property type="entry name" value="BHLH"/>
    <property type="match status" value="1"/>
</dbReference>
<dbReference type="InterPro" id="IPR047265">
    <property type="entry name" value="PIF1-like_bHLH"/>
</dbReference>
<evidence type="ECO:0000313" key="7">
    <source>
        <dbReference type="EMBL" id="GAV59998.1"/>
    </source>
</evidence>
<keyword evidence="4" id="KW-0539">Nucleus</keyword>
<dbReference type="Pfam" id="PF00010">
    <property type="entry name" value="HLH"/>
    <property type="match status" value="1"/>
</dbReference>
<feature type="compositionally biased region" description="Low complexity" evidence="5">
    <location>
        <begin position="313"/>
        <end position="322"/>
    </location>
</feature>
<dbReference type="PANTHER" id="PTHR46807">
    <property type="entry name" value="TRANSCRIPTION FACTOR PIF3"/>
    <property type="match status" value="1"/>
</dbReference>
<evidence type="ECO:0000256" key="2">
    <source>
        <dbReference type="ARBA" id="ARBA00023015"/>
    </source>
</evidence>
<dbReference type="SUPFAM" id="SSF47459">
    <property type="entry name" value="HLH, helix-loop-helix DNA-binding domain"/>
    <property type="match status" value="1"/>
</dbReference>
<dbReference type="AlphaFoldDB" id="A0A1Q3AW87"/>
<dbReference type="OrthoDB" id="690068at2759"/>
<gene>
    <name evidence="7" type="ORF">CFOL_v3_03529</name>
</gene>
<dbReference type="InterPro" id="IPR044273">
    <property type="entry name" value="PIF3-like"/>
</dbReference>
<dbReference type="FunCoup" id="A0A1Q3AW87">
    <property type="interactions" value="660"/>
</dbReference>
<feature type="compositionally biased region" description="Basic and acidic residues" evidence="5">
    <location>
        <begin position="254"/>
        <end position="271"/>
    </location>
</feature>
<proteinExistence type="predicted"/>
<keyword evidence="8" id="KW-1185">Reference proteome</keyword>
<keyword evidence="2" id="KW-0805">Transcription regulation</keyword>
<evidence type="ECO:0000313" key="8">
    <source>
        <dbReference type="Proteomes" id="UP000187406"/>
    </source>
</evidence>